<keyword evidence="2" id="KW-1185">Reference proteome</keyword>
<reference evidence="2" key="1">
    <citation type="journal article" date="2014" name="Science">
        <title>Ancient hybridizations among the ancestral genomes of bread wheat.</title>
        <authorList>
            <consortium name="International Wheat Genome Sequencing Consortium,"/>
            <person name="Marcussen T."/>
            <person name="Sandve S.R."/>
            <person name="Heier L."/>
            <person name="Spannagl M."/>
            <person name="Pfeifer M."/>
            <person name="Jakobsen K.S."/>
            <person name="Wulff B.B."/>
            <person name="Steuernagel B."/>
            <person name="Mayer K.F."/>
            <person name="Olsen O.A."/>
        </authorList>
    </citation>
    <scope>NUCLEOTIDE SEQUENCE [LARGE SCALE GENOMIC DNA]</scope>
    <source>
        <strain evidence="2">cv. AL8/78</strain>
    </source>
</reference>
<dbReference type="PANTHER" id="PTHR36766:SF30">
    <property type="entry name" value="TIR-NBS TYPE DISEASE RESISTANCE PROTEIN-RELATED"/>
    <property type="match status" value="1"/>
</dbReference>
<accession>A0A453QCA3</accession>
<dbReference type="Gene3D" id="3.80.10.10">
    <property type="entry name" value="Ribonuclease Inhibitor"/>
    <property type="match status" value="1"/>
</dbReference>
<reference evidence="1" key="3">
    <citation type="journal article" date="2017" name="Nature">
        <title>Genome sequence of the progenitor of the wheat D genome Aegilops tauschii.</title>
        <authorList>
            <person name="Luo M.C."/>
            <person name="Gu Y.Q."/>
            <person name="Puiu D."/>
            <person name="Wang H."/>
            <person name="Twardziok S.O."/>
            <person name="Deal K.R."/>
            <person name="Huo N."/>
            <person name="Zhu T."/>
            <person name="Wang L."/>
            <person name="Wang Y."/>
            <person name="McGuire P.E."/>
            <person name="Liu S."/>
            <person name="Long H."/>
            <person name="Ramasamy R.K."/>
            <person name="Rodriguez J.C."/>
            <person name="Van S.L."/>
            <person name="Yuan L."/>
            <person name="Wang Z."/>
            <person name="Xia Z."/>
            <person name="Xiao L."/>
            <person name="Anderson O.D."/>
            <person name="Ouyang S."/>
            <person name="Liang Y."/>
            <person name="Zimin A.V."/>
            <person name="Pertea G."/>
            <person name="Qi P."/>
            <person name="Bennetzen J.L."/>
            <person name="Dai X."/>
            <person name="Dawson M.W."/>
            <person name="Muller H.G."/>
            <person name="Kugler K."/>
            <person name="Rivarola-Duarte L."/>
            <person name="Spannagl M."/>
            <person name="Mayer K.F.X."/>
            <person name="Lu F.H."/>
            <person name="Bevan M.W."/>
            <person name="Leroy P."/>
            <person name="Li P."/>
            <person name="You F.M."/>
            <person name="Sun Q."/>
            <person name="Liu Z."/>
            <person name="Lyons E."/>
            <person name="Wicker T."/>
            <person name="Salzberg S.L."/>
            <person name="Devos K.M."/>
            <person name="Dvorak J."/>
        </authorList>
    </citation>
    <scope>NUCLEOTIDE SEQUENCE [LARGE SCALE GENOMIC DNA]</scope>
    <source>
        <strain evidence="1">cv. AL8/78</strain>
    </source>
</reference>
<reference evidence="1" key="4">
    <citation type="submission" date="2019-03" db="UniProtKB">
        <authorList>
            <consortium name="EnsemblPlants"/>
        </authorList>
    </citation>
    <scope>IDENTIFICATION</scope>
</reference>
<evidence type="ECO:0000313" key="1">
    <source>
        <dbReference type="EnsemblPlants" id="AET7Gv20036900.10"/>
    </source>
</evidence>
<dbReference type="Gramene" id="AET7Gv20036900.10">
    <property type="protein sequence ID" value="AET7Gv20036900.10"/>
    <property type="gene ID" value="AET7Gv20036900"/>
</dbReference>
<organism evidence="1 2">
    <name type="scientific">Aegilops tauschii subsp. strangulata</name>
    <name type="common">Goatgrass</name>
    <dbReference type="NCBI Taxonomy" id="200361"/>
    <lineage>
        <taxon>Eukaryota</taxon>
        <taxon>Viridiplantae</taxon>
        <taxon>Streptophyta</taxon>
        <taxon>Embryophyta</taxon>
        <taxon>Tracheophyta</taxon>
        <taxon>Spermatophyta</taxon>
        <taxon>Magnoliopsida</taxon>
        <taxon>Liliopsida</taxon>
        <taxon>Poales</taxon>
        <taxon>Poaceae</taxon>
        <taxon>BOP clade</taxon>
        <taxon>Pooideae</taxon>
        <taxon>Triticodae</taxon>
        <taxon>Triticeae</taxon>
        <taxon>Triticinae</taxon>
        <taxon>Aegilops</taxon>
    </lineage>
</organism>
<dbReference type="EnsemblPlants" id="AET7Gv20036900.10">
    <property type="protein sequence ID" value="AET7Gv20036900.10"/>
    <property type="gene ID" value="AET7Gv20036900"/>
</dbReference>
<dbReference type="AlphaFoldDB" id="A0A453QCA3"/>
<dbReference type="PANTHER" id="PTHR36766">
    <property type="entry name" value="PLANT BROAD-SPECTRUM MILDEW RESISTANCE PROTEIN RPW8"/>
    <property type="match status" value="1"/>
</dbReference>
<reference evidence="1" key="5">
    <citation type="journal article" date="2021" name="G3 (Bethesda)">
        <title>Aegilops tauschii genome assembly Aet v5.0 features greater sequence contiguity and improved annotation.</title>
        <authorList>
            <person name="Wang L."/>
            <person name="Zhu T."/>
            <person name="Rodriguez J.C."/>
            <person name="Deal K.R."/>
            <person name="Dubcovsky J."/>
            <person name="McGuire P.E."/>
            <person name="Lux T."/>
            <person name="Spannagl M."/>
            <person name="Mayer K.F.X."/>
            <person name="Baldrich P."/>
            <person name="Meyers B.C."/>
            <person name="Huo N."/>
            <person name="Gu Y.Q."/>
            <person name="Zhou H."/>
            <person name="Devos K.M."/>
            <person name="Bennetzen J.L."/>
            <person name="Unver T."/>
            <person name="Budak H."/>
            <person name="Gulick P.J."/>
            <person name="Galiba G."/>
            <person name="Kalapos B."/>
            <person name="Nelson D.R."/>
            <person name="Li P."/>
            <person name="You F.M."/>
            <person name="Luo M.C."/>
            <person name="Dvorak J."/>
        </authorList>
    </citation>
    <scope>NUCLEOTIDE SEQUENCE [LARGE SCALE GENOMIC DNA]</scope>
    <source>
        <strain evidence="1">cv. AL8/78</strain>
    </source>
</reference>
<dbReference type="InterPro" id="IPR032675">
    <property type="entry name" value="LRR_dom_sf"/>
</dbReference>
<dbReference type="SUPFAM" id="SSF52058">
    <property type="entry name" value="L domain-like"/>
    <property type="match status" value="1"/>
</dbReference>
<reference evidence="2" key="2">
    <citation type="journal article" date="2017" name="Nat. Plants">
        <title>The Aegilops tauschii genome reveals multiple impacts of transposons.</title>
        <authorList>
            <person name="Zhao G."/>
            <person name="Zou C."/>
            <person name="Li K."/>
            <person name="Wang K."/>
            <person name="Li T."/>
            <person name="Gao L."/>
            <person name="Zhang X."/>
            <person name="Wang H."/>
            <person name="Yang Z."/>
            <person name="Liu X."/>
            <person name="Jiang W."/>
            <person name="Mao L."/>
            <person name="Kong X."/>
            <person name="Jiao Y."/>
            <person name="Jia J."/>
        </authorList>
    </citation>
    <scope>NUCLEOTIDE SEQUENCE [LARGE SCALE GENOMIC DNA]</scope>
    <source>
        <strain evidence="2">cv. AL8/78</strain>
    </source>
</reference>
<dbReference type="Proteomes" id="UP000015105">
    <property type="component" value="Chromosome 7D"/>
</dbReference>
<proteinExistence type="predicted"/>
<protein>
    <submittedName>
        <fullName evidence="1">Uncharacterized protein</fullName>
    </submittedName>
</protein>
<name>A0A453QCA3_AEGTS</name>
<sequence length="158" mass="17466">MTISECSNLVCWPTEELRCLDSLRLLYIMNCNNLEGKTSSAKEETLPLSLEALTISSCCSVVALPSNLGNLTKLKGLNVSWCNALKALPDGLCGLTSLRESQIWGCPTLKKLPQGLLERLSALKRVSIIDCPDLERRCREGGEYFHLVSPVPLKEIHH</sequence>
<evidence type="ECO:0000313" key="2">
    <source>
        <dbReference type="Proteomes" id="UP000015105"/>
    </source>
</evidence>